<feature type="domain" description="Deacetylase sirtuin-type" evidence="5">
    <location>
        <begin position="100"/>
        <end position="367"/>
    </location>
</feature>
<evidence type="ECO:0000256" key="4">
    <source>
        <dbReference type="SAM" id="MobiDB-lite"/>
    </source>
</evidence>
<dbReference type="InterPro" id="IPR026591">
    <property type="entry name" value="Sirtuin_cat_small_dom_sf"/>
</dbReference>
<keyword evidence="3" id="KW-0479">Metal-binding</keyword>
<feature type="active site" description="Proton acceptor" evidence="3">
    <location>
        <position position="221"/>
    </location>
</feature>
<dbReference type="GO" id="GO:0070403">
    <property type="term" value="F:NAD+ binding"/>
    <property type="evidence" value="ECO:0007669"/>
    <property type="project" value="InterPro"/>
</dbReference>
<dbReference type="PANTHER" id="PTHR11085:SF10">
    <property type="entry name" value="NAD-DEPENDENT PROTEIN DEACYLASE SIRTUIN-5, MITOCHONDRIAL-RELATED"/>
    <property type="match status" value="1"/>
</dbReference>
<feature type="binding site" evidence="3">
    <location>
        <position position="264"/>
    </location>
    <ligand>
        <name>Zn(2+)</name>
        <dbReference type="ChEBI" id="CHEBI:29105"/>
    </ligand>
</feature>
<dbReference type="InterPro" id="IPR026590">
    <property type="entry name" value="Ssirtuin_cat_dom"/>
</dbReference>
<proteinExistence type="predicted"/>
<dbReference type="GO" id="GO:0005739">
    <property type="term" value="C:mitochondrion"/>
    <property type="evidence" value="ECO:0000318"/>
    <property type="project" value="GO_Central"/>
</dbReference>
<dbReference type="CDD" id="cd01407">
    <property type="entry name" value="SIR2-fam"/>
    <property type="match status" value="1"/>
</dbReference>
<evidence type="ECO:0000256" key="1">
    <source>
        <dbReference type="ARBA" id="ARBA00022679"/>
    </source>
</evidence>
<organism evidence="6 7">
    <name type="scientific">Klebsormidium nitens</name>
    <name type="common">Green alga</name>
    <name type="synonym">Ulothrix nitens</name>
    <dbReference type="NCBI Taxonomy" id="105231"/>
    <lineage>
        <taxon>Eukaryota</taxon>
        <taxon>Viridiplantae</taxon>
        <taxon>Streptophyta</taxon>
        <taxon>Klebsormidiophyceae</taxon>
        <taxon>Klebsormidiales</taxon>
        <taxon>Klebsormidiaceae</taxon>
        <taxon>Klebsormidium</taxon>
    </lineage>
</organism>
<dbReference type="OMA" id="MATEMHA"/>
<protein>
    <submittedName>
        <fullName evidence="6">Putative sirtuin</fullName>
    </submittedName>
</protein>
<evidence type="ECO:0000256" key="3">
    <source>
        <dbReference type="PROSITE-ProRule" id="PRU00236"/>
    </source>
</evidence>
<dbReference type="SUPFAM" id="SSF52467">
    <property type="entry name" value="DHS-like NAD/FAD-binding domain"/>
    <property type="match status" value="1"/>
</dbReference>
<accession>A0A1Y1IKC0</accession>
<keyword evidence="2" id="KW-0520">NAD</keyword>
<dbReference type="OrthoDB" id="424302at2759"/>
<sequence>MGNSHRSPPKEDWVFEEDDLVGDLTRGHGADLFAPRSSDASSLHMGAVKAGQEGASDSCGTPGLQREGQLDECDASCPKDQLEKVSVEDERKMGGEQASTSGRDNAFAAAADVLLRGECVVAFTGAGISVESGIPDFRSPSGLWARFDPGLYCSYPAFIERPELFWTMALEMQWLTGDAEPNRGHAALVQLEQLAGLRCVVTQNVDGLHQRAGSAAVHELHGTVCTMTCVACKKKRSVWREMERLRSLNKKQLEPADVPRCHRCAGAMKMDVVLFGEALQYAVLQEAMRAATAADVILVVGTSLSVAPANSLVQQCKARGGQVIVCNLDDSGQEYADIVLQGNASDTLERLVAACTQKLDEKRLGLEALINENRQLPAPSERTLALDRALSVGSLL</sequence>
<dbReference type="GO" id="GO:0005634">
    <property type="term" value="C:nucleus"/>
    <property type="evidence" value="ECO:0000318"/>
    <property type="project" value="GO_Central"/>
</dbReference>
<dbReference type="InterPro" id="IPR029035">
    <property type="entry name" value="DHS-like_NAD/FAD-binding_dom"/>
</dbReference>
<dbReference type="GO" id="GO:0046872">
    <property type="term" value="F:metal ion binding"/>
    <property type="evidence" value="ECO:0007669"/>
    <property type="project" value="UniProtKB-KW"/>
</dbReference>
<dbReference type="GO" id="GO:0017136">
    <property type="term" value="F:histone deacetylase activity, NAD-dependent"/>
    <property type="evidence" value="ECO:0000318"/>
    <property type="project" value="GO_Central"/>
</dbReference>
<dbReference type="GO" id="GO:0036055">
    <property type="term" value="F:protein-succinyllysine desuccinylase activity"/>
    <property type="evidence" value="ECO:0000318"/>
    <property type="project" value="GO_Central"/>
</dbReference>
<feature type="binding site" evidence="3">
    <location>
        <position position="261"/>
    </location>
    <ligand>
        <name>Zn(2+)</name>
        <dbReference type="ChEBI" id="CHEBI:29105"/>
    </ligand>
</feature>
<evidence type="ECO:0000259" key="5">
    <source>
        <dbReference type="PROSITE" id="PS50305"/>
    </source>
</evidence>
<evidence type="ECO:0000313" key="6">
    <source>
        <dbReference type="EMBL" id="GAQ89127.1"/>
    </source>
</evidence>
<dbReference type="GO" id="GO:0061697">
    <property type="term" value="F:protein-glutaryllysine deglutarylase activity"/>
    <property type="evidence" value="ECO:0000318"/>
    <property type="project" value="GO_Central"/>
</dbReference>
<feature type="binding site" evidence="3">
    <location>
        <position position="229"/>
    </location>
    <ligand>
        <name>Zn(2+)</name>
        <dbReference type="ChEBI" id="CHEBI:29105"/>
    </ligand>
</feature>
<gene>
    <name evidence="6" type="ORF">KFL_004890100</name>
</gene>
<dbReference type="GO" id="GO:0036054">
    <property type="term" value="F:protein-malonyllysine demalonylase activity"/>
    <property type="evidence" value="ECO:0000318"/>
    <property type="project" value="GO_Central"/>
</dbReference>
<dbReference type="Pfam" id="PF02146">
    <property type="entry name" value="SIR2"/>
    <property type="match status" value="1"/>
</dbReference>
<name>A0A1Y1IKC0_KLENI</name>
<dbReference type="PROSITE" id="PS50305">
    <property type="entry name" value="SIRTUIN"/>
    <property type="match status" value="1"/>
</dbReference>
<keyword evidence="7" id="KW-1185">Reference proteome</keyword>
<dbReference type="PANTHER" id="PTHR11085">
    <property type="entry name" value="NAD-DEPENDENT PROTEIN DEACYLASE SIRTUIN-5, MITOCHONDRIAL-RELATED"/>
    <property type="match status" value="1"/>
</dbReference>
<dbReference type="Gene3D" id="3.30.1600.10">
    <property type="entry name" value="SIR2/SIRT2 'Small Domain"/>
    <property type="match status" value="1"/>
</dbReference>
<dbReference type="InterPro" id="IPR050134">
    <property type="entry name" value="NAD-dep_sirtuin_deacylases"/>
</dbReference>
<evidence type="ECO:0000313" key="7">
    <source>
        <dbReference type="Proteomes" id="UP000054558"/>
    </source>
</evidence>
<keyword evidence="3" id="KW-0862">Zinc</keyword>
<feature type="binding site" evidence="3">
    <location>
        <position position="232"/>
    </location>
    <ligand>
        <name>Zn(2+)</name>
        <dbReference type="ChEBI" id="CHEBI:29105"/>
    </ligand>
</feature>
<dbReference type="AlphaFoldDB" id="A0A1Y1IKC0"/>
<evidence type="ECO:0000256" key="2">
    <source>
        <dbReference type="ARBA" id="ARBA00023027"/>
    </source>
</evidence>
<keyword evidence="1" id="KW-0808">Transferase</keyword>
<feature type="region of interest" description="Disordered" evidence="4">
    <location>
        <begin position="25"/>
        <end position="72"/>
    </location>
</feature>
<reference evidence="6 7" key="1">
    <citation type="journal article" date="2014" name="Nat. Commun.">
        <title>Klebsormidium flaccidum genome reveals primary factors for plant terrestrial adaptation.</title>
        <authorList>
            <person name="Hori K."/>
            <person name="Maruyama F."/>
            <person name="Fujisawa T."/>
            <person name="Togashi T."/>
            <person name="Yamamoto N."/>
            <person name="Seo M."/>
            <person name="Sato S."/>
            <person name="Yamada T."/>
            <person name="Mori H."/>
            <person name="Tajima N."/>
            <person name="Moriyama T."/>
            <person name="Ikeuchi M."/>
            <person name="Watanabe M."/>
            <person name="Wada H."/>
            <person name="Kobayashi K."/>
            <person name="Saito M."/>
            <person name="Masuda T."/>
            <person name="Sasaki-Sekimoto Y."/>
            <person name="Mashiguchi K."/>
            <person name="Awai K."/>
            <person name="Shimojima M."/>
            <person name="Masuda S."/>
            <person name="Iwai M."/>
            <person name="Nobusawa T."/>
            <person name="Narise T."/>
            <person name="Kondo S."/>
            <person name="Saito H."/>
            <person name="Sato R."/>
            <person name="Murakawa M."/>
            <person name="Ihara Y."/>
            <person name="Oshima-Yamada Y."/>
            <person name="Ohtaka K."/>
            <person name="Satoh M."/>
            <person name="Sonobe K."/>
            <person name="Ishii M."/>
            <person name="Ohtani R."/>
            <person name="Kanamori-Sato M."/>
            <person name="Honoki R."/>
            <person name="Miyazaki D."/>
            <person name="Mochizuki H."/>
            <person name="Umetsu J."/>
            <person name="Higashi K."/>
            <person name="Shibata D."/>
            <person name="Kamiya Y."/>
            <person name="Sato N."/>
            <person name="Nakamura Y."/>
            <person name="Tabata S."/>
            <person name="Ida S."/>
            <person name="Kurokawa K."/>
            <person name="Ohta H."/>
        </authorList>
    </citation>
    <scope>NUCLEOTIDE SEQUENCE [LARGE SCALE GENOMIC DNA]</scope>
    <source>
        <strain evidence="6 7">NIES-2285</strain>
    </source>
</reference>
<dbReference type="NCBIfam" id="NF001753">
    <property type="entry name" value="PRK00481.1-3"/>
    <property type="match status" value="1"/>
</dbReference>
<dbReference type="Gene3D" id="3.40.50.1220">
    <property type="entry name" value="TPP-binding domain"/>
    <property type="match status" value="1"/>
</dbReference>
<dbReference type="EMBL" id="DF237438">
    <property type="protein sequence ID" value="GAQ89127.1"/>
    <property type="molecule type" value="Genomic_DNA"/>
</dbReference>
<dbReference type="GO" id="GO:0005829">
    <property type="term" value="C:cytosol"/>
    <property type="evidence" value="ECO:0000318"/>
    <property type="project" value="GO_Central"/>
</dbReference>
<dbReference type="InterPro" id="IPR003000">
    <property type="entry name" value="Sirtuin"/>
</dbReference>
<dbReference type="Proteomes" id="UP000054558">
    <property type="component" value="Unassembled WGS sequence"/>
</dbReference>
<dbReference type="STRING" id="105231.A0A1Y1IKC0"/>